<evidence type="ECO:0000313" key="2">
    <source>
        <dbReference type="Proteomes" id="UP000239425"/>
    </source>
</evidence>
<dbReference type="EMBL" id="PHHC01000096">
    <property type="protein sequence ID" value="PPE03527.1"/>
    <property type="molecule type" value="Genomic_DNA"/>
</dbReference>
<gene>
    <name evidence="1" type="ORF">HCUR_01071</name>
</gene>
<comment type="caution">
    <text evidence="1">The sequence shown here is derived from an EMBL/GenBank/DDBJ whole genome shotgun (WGS) entry which is preliminary data.</text>
</comment>
<accession>A0A2S5R8B1</accession>
<keyword evidence="2" id="KW-1185">Reference proteome</keyword>
<sequence length="283" mass="32991">MLSYDASNTQNFVSALKSFLKKNDPIRKVEQNIKRNADLLAENRLALSTMLQRDYLFSSSMDSFPLYEYEIELHIQQLELNISRDEKNIKDKLKEVSLKLTSHEIQVAKMLSLLAQPKVALIINFPFAKSENSFRVIDPGLLDVADVLSVETLSTMKEGMEKILGRPVRIILKNETHYSDIFAPYIKNQNVMKYQEEMKKLCDAREIDYLPFETVLKDGVLIQDYLKEESGNFLRFTPYIHHECGIEDRREAEQIAKKYCQMKNFITNNVDPIKIRSVVWPRM</sequence>
<proteinExistence type="predicted"/>
<reference evidence="1 2" key="1">
    <citation type="submission" date="2017-11" db="EMBL/GenBank/DDBJ databases">
        <title>Comparative genomic analysis of Holospora spp., intranuclear symbionts of paramecia.</title>
        <authorList>
            <person name="Garushyants S.K."/>
            <person name="Beliavskaya A."/>
            <person name="Malko D.B."/>
            <person name="Logacheva M.D."/>
            <person name="Rautian M.S."/>
            <person name="Gelfand M.S."/>
        </authorList>
    </citation>
    <scope>NUCLEOTIDE SEQUENCE [LARGE SCALE GENOMIC DNA]</scope>
    <source>
        <strain evidence="2">02AZ16</strain>
    </source>
</reference>
<name>A0A2S5R8B1_9PROT</name>
<dbReference type="AlphaFoldDB" id="A0A2S5R8B1"/>
<dbReference type="Proteomes" id="UP000239425">
    <property type="component" value="Unassembled WGS sequence"/>
</dbReference>
<protein>
    <submittedName>
        <fullName evidence="1">Uncharacterized protein</fullName>
    </submittedName>
</protein>
<organism evidence="1 2">
    <name type="scientific">Holospora curviuscula</name>
    <dbReference type="NCBI Taxonomy" id="1082868"/>
    <lineage>
        <taxon>Bacteria</taxon>
        <taxon>Pseudomonadati</taxon>
        <taxon>Pseudomonadota</taxon>
        <taxon>Alphaproteobacteria</taxon>
        <taxon>Holosporales</taxon>
        <taxon>Holosporaceae</taxon>
        <taxon>Holospora</taxon>
    </lineage>
</organism>
<evidence type="ECO:0000313" key="1">
    <source>
        <dbReference type="EMBL" id="PPE03527.1"/>
    </source>
</evidence>